<feature type="transmembrane region" description="Helical" evidence="1">
    <location>
        <begin position="167"/>
        <end position="189"/>
    </location>
</feature>
<keyword evidence="3" id="KW-1185">Reference proteome</keyword>
<dbReference type="NCBIfam" id="NF038065">
    <property type="entry name" value="Pr6Pr"/>
    <property type="match status" value="1"/>
</dbReference>
<evidence type="ECO:0000313" key="3">
    <source>
        <dbReference type="Proteomes" id="UP000612808"/>
    </source>
</evidence>
<proteinExistence type="predicted"/>
<feature type="transmembrane region" description="Helical" evidence="1">
    <location>
        <begin position="129"/>
        <end position="147"/>
    </location>
</feature>
<feature type="transmembrane region" description="Helical" evidence="1">
    <location>
        <begin position="98"/>
        <end position="117"/>
    </location>
</feature>
<evidence type="ECO:0008006" key="4">
    <source>
        <dbReference type="Google" id="ProtNLM"/>
    </source>
</evidence>
<dbReference type="EMBL" id="BOMB01000031">
    <property type="protein sequence ID" value="GID14420.1"/>
    <property type="molecule type" value="Genomic_DNA"/>
</dbReference>
<evidence type="ECO:0000256" key="1">
    <source>
        <dbReference type="SAM" id="Phobius"/>
    </source>
</evidence>
<name>A0A8J3NF07_9ACTN</name>
<dbReference type="AlphaFoldDB" id="A0A8J3NF07"/>
<feature type="transmembrane region" description="Helical" evidence="1">
    <location>
        <begin position="33"/>
        <end position="54"/>
    </location>
</feature>
<gene>
    <name evidence="2" type="ORF">Aru02nite_53090</name>
</gene>
<sequence>MHRVTVLAIGRLAAAALGLSAVVYVALRAGPVVFNYFTVLSNVLGVVALATAAVRGLRGDPPSARFGLFRGAAALYLATTGVVYWTLLYGADVDTPAWSNYVLHLVLPVVAVADWLAEPARVAYRQVGWWLVFPLAYLAYTLVRGPFADWYPYPFLDPRTDGGYAKVAGMSVGVAVLIVALGLLIAWLAGLRRPASAR</sequence>
<feature type="transmembrane region" description="Helical" evidence="1">
    <location>
        <begin position="7"/>
        <end position="27"/>
    </location>
</feature>
<keyword evidence="1" id="KW-0472">Membrane</keyword>
<protein>
    <recommendedName>
        <fullName evidence="4">FAR-17a/AIG1-like protein</fullName>
    </recommendedName>
</protein>
<dbReference type="Proteomes" id="UP000612808">
    <property type="component" value="Unassembled WGS sequence"/>
</dbReference>
<accession>A0A8J3NF07</accession>
<evidence type="ECO:0000313" key="2">
    <source>
        <dbReference type="EMBL" id="GID14420.1"/>
    </source>
</evidence>
<feature type="transmembrane region" description="Helical" evidence="1">
    <location>
        <begin position="66"/>
        <end position="86"/>
    </location>
</feature>
<comment type="caution">
    <text evidence="2">The sequence shown here is derived from an EMBL/GenBank/DDBJ whole genome shotgun (WGS) entry which is preliminary data.</text>
</comment>
<keyword evidence="1" id="KW-1133">Transmembrane helix</keyword>
<keyword evidence="1" id="KW-0812">Transmembrane</keyword>
<reference evidence="2" key="1">
    <citation type="submission" date="2021-01" db="EMBL/GenBank/DDBJ databases">
        <title>Whole genome shotgun sequence of Actinocatenispora rupis NBRC 107355.</title>
        <authorList>
            <person name="Komaki H."/>
            <person name="Tamura T."/>
        </authorList>
    </citation>
    <scope>NUCLEOTIDE SEQUENCE</scope>
    <source>
        <strain evidence="2">NBRC 107355</strain>
    </source>
</reference>
<organism evidence="2 3">
    <name type="scientific">Actinocatenispora rupis</name>
    <dbReference type="NCBI Taxonomy" id="519421"/>
    <lineage>
        <taxon>Bacteria</taxon>
        <taxon>Bacillati</taxon>
        <taxon>Actinomycetota</taxon>
        <taxon>Actinomycetes</taxon>
        <taxon>Micromonosporales</taxon>
        <taxon>Micromonosporaceae</taxon>
        <taxon>Actinocatenispora</taxon>
    </lineage>
</organism>
<dbReference type="InterPro" id="IPR049713">
    <property type="entry name" value="Pr6Pr-like"/>
</dbReference>
<dbReference type="RefSeq" id="WP_203662241.1">
    <property type="nucleotide sequence ID" value="NZ_BAAAZM010000018.1"/>
</dbReference>